<sequence length="133" mass="14809">MRSQKFQNPVEVPHGRKVDIFWDRADQGWKDNHSNGSYCWDPAAIGAMLLLRKKIQTKGILRPIDPEIYVPGGGNGKWEVQQSHEAHSENGVEQGWGEMVKDRGRKENPLPDKLSGGSGVYKGWIGGGRSGQE</sequence>
<feature type="compositionally biased region" description="Gly residues" evidence="1">
    <location>
        <begin position="116"/>
        <end position="133"/>
    </location>
</feature>
<feature type="region of interest" description="Disordered" evidence="1">
    <location>
        <begin position="71"/>
        <end position="133"/>
    </location>
</feature>
<keyword evidence="3" id="KW-1185">Reference proteome</keyword>
<dbReference type="EMBL" id="JBFOLJ010000018">
    <property type="protein sequence ID" value="KAL2464769.1"/>
    <property type="molecule type" value="Genomic_DNA"/>
</dbReference>
<organism evidence="2 3">
    <name type="scientific">Forsythia ovata</name>
    <dbReference type="NCBI Taxonomy" id="205694"/>
    <lineage>
        <taxon>Eukaryota</taxon>
        <taxon>Viridiplantae</taxon>
        <taxon>Streptophyta</taxon>
        <taxon>Embryophyta</taxon>
        <taxon>Tracheophyta</taxon>
        <taxon>Spermatophyta</taxon>
        <taxon>Magnoliopsida</taxon>
        <taxon>eudicotyledons</taxon>
        <taxon>Gunneridae</taxon>
        <taxon>Pentapetalae</taxon>
        <taxon>asterids</taxon>
        <taxon>lamiids</taxon>
        <taxon>Lamiales</taxon>
        <taxon>Oleaceae</taxon>
        <taxon>Forsythieae</taxon>
        <taxon>Forsythia</taxon>
    </lineage>
</organism>
<dbReference type="AlphaFoldDB" id="A0ABD1PP58"/>
<name>A0ABD1PP58_9LAMI</name>
<evidence type="ECO:0000313" key="2">
    <source>
        <dbReference type="EMBL" id="KAL2464769.1"/>
    </source>
</evidence>
<feature type="compositionally biased region" description="Basic and acidic residues" evidence="1">
    <location>
        <begin position="99"/>
        <end position="110"/>
    </location>
</feature>
<gene>
    <name evidence="2" type="ORF">Fot_52725</name>
</gene>
<accession>A0ABD1PP58</accession>
<comment type="caution">
    <text evidence="2">The sequence shown here is derived from an EMBL/GenBank/DDBJ whole genome shotgun (WGS) entry which is preliminary data.</text>
</comment>
<evidence type="ECO:0000256" key="1">
    <source>
        <dbReference type="SAM" id="MobiDB-lite"/>
    </source>
</evidence>
<protein>
    <submittedName>
        <fullName evidence="2">Uncharacterized protein</fullName>
    </submittedName>
</protein>
<dbReference type="Proteomes" id="UP001604277">
    <property type="component" value="Unassembled WGS sequence"/>
</dbReference>
<evidence type="ECO:0000313" key="3">
    <source>
        <dbReference type="Proteomes" id="UP001604277"/>
    </source>
</evidence>
<proteinExistence type="predicted"/>
<reference evidence="3" key="1">
    <citation type="submission" date="2024-07" db="EMBL/GenBank/DDBJ databases">
        <title>Two chromosome-level genome assemblies of Korean endemic species Abeliophyllum distichum and Forsythia ovata (Oleaceae).</title>
        <authorList>
            <person name="Jang H."/>
        </authorList>
    </citation>
    <scope>NUCLEOTIDE SEQUENCE [LARGE SCALE GENOMIC DNA]</scope>
</reference>